<dbReference type="EMBL" id="JBHUGI010000006">
    <property type="protein sequence ID" value="MFD1927387.1"/>
    <property type="molecule type" value="Genomic_DNA"/>
</dbReference>
<evidence type="ECO:0000256" key="3">
    <source>
        <dbReference type="ARBA" id="ARBA00022801"/>
    </source>
</evidence>
<dbReference type="InterPro" id="IPR006026">
    <property type="entry name" value="Peptidase_Metallo"/>
</dbReference>
<keyword evidence="3 7" id="KW-0378">Hydrolase</keyword>
<keyword evidence="4" id="KW-0862">Zinc</keyword>
<reference evidence="8" key="1">
    <citation type="journal article" date="2019" name="Int. J. Syst. Evol. Microbiol.">
        <title>The Global Catalogue of Microorganisms (GCM) 10K type strain sequencing project: providing services to taxonomists for standard genome sequencing and annotation.</title>
        <authorList>
            <consortium name="The Broad Institute Genomics Platform"/>
            <consortium name="The Broad Institute Genome Sequencing Center for Infectious Disease"/>
            <person name="Wu L."/>
            <person name="Ma J."/>
        </authorList>
    </citation>
    <scope>NUCLEOTIDE SEQUENCE [LARGE SCALE GENOMIC DNA]</scope>
    <source>
        <strain evidence="8">CGMCC 4.7177</strain>
    </source>
</reference>
<organism evidence="7 8">
    <name type="scientific">Sporosarcina siberiensis</name>
    <dbReference type="NCBI Taxonomy" id="1365606"/>
    <lineage>
        <taxon>Bacteria</taxon>
        <taxon>Bacillati</taxon>
        <taxon>Bacillota</taxon>
        <taxon>Bacilli</taxon>
        <taxon>Bacillales</taxon>
        <taxon>Caryophanaceae</taxon>
        <taxon>Sporosarcina</taxon>
    </lineage>
</organism>
<feature type="chain" id="PRO_5047305545" evidence="5">
    <location>
        <begin position="29"/>
        <end position="173"/>
    </location>
</feature>
<dbReference type="Gene3D" id="3.40.390.10">
    <property type="entry name" value="Collagenase (Catalytic Domain)"/>
    <property type="match status" value="1"/>
</dbReference>
<dbReference type="GO" id="GO:0008237">
    <property type="term" value="F:metallopeptidase activity"/>
    <property type="evidence" value="ECO:0007669"/>
    <property type="project" value="UniProtKB-KW"/>
</dbReference>
<name>A0ABW4SFR9_9BACL</name>
<gene>
    <name evidence="7" type="ORF">ACFSFY_04825</name>
</gene>
<dbReference type="Pfam" id="PF00413">
    <property type="entry name" value="Peptidase_M10"/>
    <property type="match status" value="1"/>
</dbReference>
<evidence type="ECO:0000313" key="7">
    <source>
        <dbReference type="EMBL" id="MFD1927387.1"/>
    </source>
</evidence>
<keyword evidence="1" id="KW-0645">Protease</keyword>
<dbReference type="SUPFAM" id="SSF55486">
    <property type="entry name" value="Metalloproteases ('zincins'), catalytic domain"/>
    <property type="match status" value="1"/>
</dbReference>
<feature type="domain" description="Peptidase metallopeptidase" evidence="6">
    <location>
        <begin position="33"/>
        <end position="171"/>
    </location>
</feature>
<accession>A0ABW4SFR9</accession>
<dbReference type="PRINTS" id="PR00138">
    <property type="entry name" value="MATRIXIN"/>
</dbReference>
<keyword evidence="8" id="KW-1185">Reference proteome</keyword>
<evidence type="ECO:0000256" key="1">
    <source>
        <dbReference type="ARBA" id="ARBA00022670"/>
    </source>
</evidence>
<evidence type="ECO:0000259" key="6">
    <source>
        <dbReference type="SMART" id="SM00235"/>
    </source>
</evidence>
<dbReference type="EC" id="3.4.24.-" evidence="7"/>
<dbReference type="InterPro" id="IPR021190">
    <property type="entry name" value="Pept_M10A"/>
</dbReference>
<keyword evidence="5" id="KW-0732">Signal</keyword>
<dbReference type="RefSeq" id="WP_381536033.1">
    <property type="nucleotide sequence ID" value="NZ_JBHUGI010000006.1"/>
</dbReference>
<dbReference type="SMART" id="SM00235">
    <property type="entry name" value="ZnMc"/>
    <property type="match status" value="1"/>
</dbReference>
<dbReference type="InterPro" id="IPR024079">
    <property type="entry name" value="MetalloPept_cat_dom_sf"/>
</dbReference>
<evidence type="ECO:0000256" key="4">
    <source>
        <dbReference type="ARBA" id="ARBA00022833"/>
    </source>
</evidence>
<sequence length="173" mass="19822">MKLRKKISMLLVFGMCFSTMLLPNSSNAYQFLSNKLYTPKDAYYWIHGAFDNYGLKSEVKRGLTAWNPLPEIEFTKEGSLPAGADVKLEYVDNYWGDTYAIHRGSGNITFYKKWRVELNSLRRMETAVHEVGHALGLDHTQKKNDSVSVMRQYGFNDKDFPLSDDKAGISAKY</sequence>
<dbReference type="Proteomes" id="UP001597218">
    <property type="component" value="Unassembled WGS sequence"/>
</dbReference>
<feature type="signal peptide" evidence="5">
    <location>
        <begin position="1"/>
        <end position="28"/>
    </location>
</feature>
<evidence type="ECO:0000256" key="5">
    <source>
        <dbReference type="SAM" id="SignalP"/>
    </source>
</evidence>
<keyword evidence="7" id="KW-0482">Metalloprotease</keyword>
<dbReference type="InterPro" id="IPR001818">
    <property type="entry name" value="Pept_M10_metallopeptidase"/>
</dbReference>
<evidence type="ECO:0000256" key="2">
    <source>
        <dbReference type="ARBA" id="ARBA00022723"/>
    </source>
</evidence>
<comment type="caution">
    <text evidence="7">The sequence shown here is derived from an EMBL/GenBank/DDBJ whole genome shotgun (WGS) entry which is preliminary data.</text>
</comment>
<proteinExistence type="predicted"/>
<protein>
    <submittedName>
        <fullName evidence="7">Matrixin family metalloprotease</fullName>
        <ecNumber evidence="7">3.4.24.-</ecNumber>
    </submittedName>
</protein>
<evidence type="ECO:0000313" key="8">
    <source>
        <dbReference type="Proteomes" id="UP001597218"/>
    </source>
</evidence>
<keyword evidence="2" id="KW-0479">Metal-binding</keyword>